<dbReference type="Proteomes" id="UP000324241">
    <property type="component" value="Unassembled WGS sequence"/>
</dbReference>
<reference evidence="1 2" key="1">
    <citation type="submission" date="2019-08" db="EMBL/GenBank/DDBJ databases">
        <title>The genome sequence of a newly discovered highly antifungal drug resistant Aspergillus species, Aspergillus tanneri NIH 1004.</title>
        <authorList>
            <person name="Mounaud S."/>
            <person name="Singh I."/>
            <person name="Joardar V."/>
            <person name="Pakala S."/>
            <person name="Pakala S."/>
            <person name="Venepally P."/>
            <person name="Chung J.K."/>
            <person name="Losada L."/>
            <person name="Nierman W.C."/>
        </authorList>
    </citation>
    <scope>NUCLEOTIDE SEQUENCE [LARGE SCALE GENOMIC DNA]</scope>
    <source>
        <strain evidence="1 2">NIH1004</strain>
    </source>
</reference>
<dbReference type="OrthoDB" id="65716at2759"/>
<protein>
    <submittedName>
        <fullName evidence="1">Uncharacterized protein</fullName>
    </submittedName>
</protein>
<dbReference type="PANTHER" id="PTHR40375:SF2">
    <property type="entry name" value="SPORULATION-SPECIFIC PROTEIN 22"/>
    <property type="match status" value="1"/>
</dbReference>
<name>A0A5M9MV35_9EURO</name>
<evidence type="ECO:0000313" key="1">
    <source>
        <dbReference type="EMBL" id="KAA8650748.1"/>
    </source>
</evidence>
<dbReference type="EMBL" id="QUQM01000001">
    <property type="protein sequence ID" value="KAA8650748.1"/>
    <property type="molecule type" value="Genomic_DNA"/>
</dbReference>
<organism evidence="1 2">
    <name type="scientific">Aspergillus tanneri</name>
    <dbReference type="NCBI Taxonomy" id="1220188"/>
    <lineage>
        <taxon>Eukaryota</taxon>
        <taxon>Fungi</taxon>
        <taxon>Dikarya</taxon>
        <taxon>Ascomycota</taxon>
        <taxon>Pezizomycotina</taxon>
        <taxon>Eurotiomycetes</taxon>
        <taxon>Eurotiomycetidae</taxon>
        <taxon>Eurotiales</taxon>
        <taxon>Aspergillaceae</taxon>
        <taxon>Aspergillus</taxon>
        <taxon>Aspergillus subgen. Circumdati</taxon>
    </lineage>
</organism>
<accession>A0A5M9MV35</accession>
<proteinExistence type="predicted"/>
<dbReference type="RefSeq" id="XP_033430109.1">
    <property type="nucleotide sequence ID" value="XM_033568114.1"/>
</dbReference>
<dbReference type="GO" id="GO:0090173">
    <property type="term" value="P:regulation of synaptonemal complex assembly"/>
    <property type="evidence" value="ECO:0007669"/>
    <property type="project" value="InterPro"/>
</dbReference>
<evidence type="ECO:0000313" key="2">
    <source>
        <dbReference type="Proteomes" id="UP000324241"/>
    </source>
</evidence>
<dbReference type="AlphaFoldDB" id="A0A5M9MV35"/>
<sequence>MAYLLPLDVYPANFCHMSVIHLLSTDIETGGYNDELVSRTMFMFEATFKEASRQEKGIFSATQLEWFSCKSYNIALKIHKHSDSTLATQLLAISEKLAGICQRHLPEGERFTLCQNFLLYDLLRAVIAVSEARRSGYPLSKGQHYNEVRKCTRNFRAHIQTQLDRCRTAVQTNEWSAKYRTMLSFSFEAAIFAHRWDEAASIIEESRKIIDNKLSATFLDCILQSTAPTLEMARILKLTICTLHSSPSPYLNSFAFQESLSRYLRILFQLSLHVTDESLAESVLDQALDIARDSHKTPSSYPNEEIQWLATVAFNQAVEFYRLCKDDDFKRWAGKAIALADLMEIRPGELGRLLRRNFAKLLG</sequence>
<dbReference type="InterPro" id="IPR039057">
    <property type="entry name" value="Spo22/ZIP4"/>
</dbReference>
<gene>
    <name evidence="1" type="ORF">ATNIH1004_003437</name>
</gene>
<dbReference type="GeneID" id="54326139"/>
<comment type="caution">
    <text evidence="1">The sequence shown here is derived from an EMBL/GenBank/DDBJ whole genome shotgun (WGS) entry which is preliminary data.</text>
</comment>
<dbReference type="VEuPathDB" id="FungiDB:EYZ11_011074"/>
<dbReference type="PANTHER" id="PTHR40375">
    <property type="entry name" value="SPORULATION-SPECIFIC PROTEIN 22"/>
    <property type="match status" value="1"/>
</dbReference>